<dbReference type="PANTHER" id="PTHR30217">
    <property type="entry name" value="PEPTIDASE U32 FAMILY"/>
    <property type="match status" value="1"/>
</dbReference>
<dbReference type="InterPro" id="IPR051454">
    <property type="entry name" value="RNA/ubiquinone_mod_enzymes"/>
</dbReference>
<protein>
    <recommendedName>
        <fullName evidence="3">Peptidase U32</fullName>
    </recommendedName>
</protein>
<name>A0A117MW88_FUSNC</name>
<dbReference type="OrthoDB" id="9805982at2"/>
<proteinExistence type="predicted"/>
<dbReference type="Pfam" id="PF01136">
    <property type="entry name" value="Peptidase_U32"/>
    <property type="match status" value="1"/>
</dbReference>
<dbReference type="AlphaFoldDB" id="A0A117MW88"/>
<evidence type="ECO:0008006" key="3">
    <source>
        <dbReference type="Google" id="ProtNLM"/>
    </source>
</evidence>
<dbReference type="EMBL" id="LMVH01000001">
    <property type="protein sequence ID" value="KUL98241.1"/>
    <property type="molecule type" value="Genomic_DNA"/>
</dbReference>
<reference evidence="1 2" key="1">
    <citation type="submission" date="2015-10" db="EMBL/GenBank/DDBJ databases">
        <authorList>
            <person name="Gilbert D.G."/>
        </authorList>
    </citation>
    <scope>NUCLEOTIDE SEQUENCE [LARGE SCALE GENOMIC DNA]</scope>
    <source>
        <strain evidence="1 2">ChDC F311</strain>
    </source>
</reference>
<evidence type="ECO:0000313" key="1">
    <source>
        <dbReference type="EMBL" id="KUL98241.1"/>
    </source>
</evidence>
<comment type="caution">
    <text evidence="1">The sequence shown here is derived from an EMBL/GenBank/DDBJ whole genome shotgun (WGS) entry which is preliminary data.</text>
</comment>
<dbReference type="RefSeq" id="WP_059222422.1">
    <property type="nucleotide sequence ID" value="NZ_LMVH01000001.1"/>
</dbReference>
<accession>A0A117MW88</accession>
<sequence length="422" mass="49921">MDNRIKFTIGTNFDKELINNISIIDKNKDFISVFGKLRTDFLGGGRAANLLPKISFNELEKYINLCHKNNLKFNYLINPMCMENMELETNTHYKIIEYIDNLVSIGIDAITINSPYLCEMIKSRYPNLTITIGLYAYVHDMNLLRRWINLGADEITLAHENNRDFYLLKQMLEYTKNKNVNLRLIANNVCLHLCPYAIMHGTVQSHASQKHSKTRCDIDYCMTKCISEKIKNVTNLMCSDWIRPEDIHYYEELCESVGNYNLSIKLVERTKNTEFLTRVIKAYSSRKYKGNLLDILLWPKYDEMLIKSKSDEEIDEIKKLYNMDEYNNYLKQFNLPNIFIDNQKLDGFLEKFVKKYDCDKKICTAIIKNDIYEKDYSKSYTCDYCKVWGDKVITFNQEERTQWLQNNVKFNDNLKKSLIFKK</sequence>
<dbReference type="Proteomes" id="UP000054800">
    <property type="component" value="Unassembled WGS sequence"/>
</dbReference>
<evidence type="ECO:0000313" key="2">
    <source>
        <dbReference type="Proteomes" id="UP000054800"/>
    </source>
</evidence>
<dbReference type="InterPro" id="IPR001539">
    <property type="entry name" value="Peptidase_U32"/>
</dbReference>
<organism evidence="1 2">
    <name type="scientific">Fusobacterium nucleatum subsp. nucleatum</name>
    <dbReference type="NCBI Taxonomy" id="76856"/>
    <lineage>
        <taxon>Bacteria</taxon>
        <taxon>Fusobacteriati</taxon>
        <taxon>Fusobacteriota</taxon>
        <taxon>Fusobacteriia</taxon>
        <taxon>Fusobacteriales</taxon>
        <taxon>Fusobacteriaceae</taxon>
        <taxon>Fusobacterium</taxon>
    </lineage>
</organism>
<gene>
    <name evidence="1" type="ORF">RO03_01520</name>
</gene>
<dbReference type="PANTHER" id="PTHR30217:SF10">
    <property type="entry name" value="23S RRNA 5-HYDROXYCYTIDINE C2501 SYNTHASE"/>
    <property type="match status" value="1"/>
</dbReference>